<proteinExistence type="predicted"/>
<dbReference type="Pfam" id="PF19112">
    <property type="entry name" value="VanA_C"/>
    <property type="match status" value="1"/>
</dbReference>
<comment type="caution">
    <text evidence="7">The sequence shown here is derived from an EMBL/GenBank/DDBJ whole genome shotgun (WGS) entry which is preliminary data.</text>
</comment>
<accession>A0ABS5ZJ01</accession>
<keyword evidence="7" id="KW-0223">Dioxygenase</keyword>
<protein>
    <submittedName>
        <fullName evidence="7">Aromatic ring-hydroxylating dioxygenase subunit alpha</fullName>
    </submittedName>
</protein>
<keyword evidence="5" id="KW-0411">Iron-sulfur</keyword>
<evidence type="ECO:0000256" key="2">
    <source>
        <dbReference type="ARBA" id="ARBA00022723"/>
    </source>
</evidence>
<dbReference type="InterPro" id="IPR036922">
    <property type="entry name" value="Rieske_2Fe-2S_sf"/>
</dbReference>
<dbReference type="Proteomes" id="UP000690515">
    <property type="component" value="Unassembled WGS sequence"/>
</dbReference>
<dbReference type="CDD" id="cd03469">
    <property type="entry name" value="Rieske_RO_Alpha_N"/>
    <property type="match status" value="1"/>
</dbReference>
<evidence type="ECO:0000313" key="8">
    <source>
        <dbReference type="Proteomes" id="UP000690515"/>
    </source>
</evidence>
<name>A0ABS5ZJ01_9GAMM</name>
<dbReference type="PANTHER" id="PTHR21266">
    <property type="entry name" value="IRON-SULFUR DOMAIN CONTAINING PROTEIN"/>
    <property type="match status" value="1"/>
</dbReference>
<dbReference type="EMBL" id="JAGSOY010000144">
    <property type="protein sequence ID" value="MBU2714066.1"/>
    <property type="molecule type" value="Genomic_DNA"/>
</dbReference>
<dbReference type="Pfam" id="PF00355">
    <property type="entry name" value="Rieske"/>
    <property type="match status" value="1"/>
</dbReference>
<dbReference type="InterPro" id="IPR050584">
    <property type="entry name" value="Cholesterol_7-desaturase"/>
</dbReference>
<keyword evidence="3" id="KW-0560">Oxidoreductase</keyword>
<dbReference type="InterPro" id="IPR017941">
    <property type="entry name" value="Rieske_2Fe-2S"/>
</dbReference>
<reference evidence="7 8" key="1">
    <citation type="submission" date="2021-04" db="EMBL/GenBank/DDBJ databases">
        <authorList>
            <person name="Pira H."/>
            <person name="Risdian C."/>
            <person name="Wink J."/>
        </authorList>
    </citation>
    <scope>NUCLEOTIDE SEQUENCE [LARGE SCALE GENOMIC DNA]</scope>
    <source>
        <strain evidence="7 8">WH53</strain>
    </source>
</reference>
<evidence type="ECO:0000259" key="6">
    <source>
        <dbReference type="PROSITE" id="PS51296"/>
    </source>
</evidence>
<dbReference type="GO" id="GO:0051213">
    <property type="term" value="F:dioxygenase activity"/>
    <property type="evidence" value="ECO:0007669"/>
    <property type="project" value="UniProtKB-KW"/>
</dbReference>
<feature type="domain" description="Rieske" evidence="6">
    <location>
        <begin position="14"/>
        <end position="116"/>
    </location>
</feature>
<dbReference type="InterPro" id="IPR044043">
    <property type="entry name" value="VanA_C_cat"/>
</dbReference>
<sequence>MVIALEPFFESFFYPICPVSKLKKGPFAFTLMKQPIILWLDESGEPAAIDNKCCHRWATLTNGKVVKGNIQCSNHGWEYNSKGQCVKIPHYSGDEIPARYKIKAYHCKKSYDYVWVALKDPIMPIPDIPEFFNTNYRTIHFENRSWRCSPLAGIENNFDNAHHHYVHTQLGDKASAVPRRPEAIQEMENGLYFKSAINNYGNPLQAKAWNVKSNSKMNLPREFFWFIPFTVKMVLYLPNDLCNITIYSYTPIDETTCLWVSFIIRNDREVDVKTSDIVELSMAISYEDEAILEQVSPDVPLSLKEQKNMESDYVSLLIRKRLLELSSSYYNYNSL</sequence>
<organism evidence="7 8">
    <name type="scientific">Zooshikella harenae</name>
    <dbReference type="NCBI Taxonomy" id="2827238"/>
    <lineage>
        <taxon>Bacteria</taxon>
        <taxon>Pseudomonadati</taxon>
        <taxon>Pseudomonadota</taxon>
        <taxon>Gammaproteobacteria</taxon>
        <taxon>Oceanospirillales</taxon>
        <taxon>Zooshikellaceae</taxon>
        <taxon>Zooshikella</taxon>
    </lineage>
</organism>
<keyword evidence="4" id="KW-0408">Iron</keyword>
<dbReference type="PANTHER" id="PTHR21266:SF60">
    <property type="entry name" value="3-KETOSTEROID-9-ALPHA-MONOOXYGENASE, OXYGENASE COMPONENT"/>
    <property type="match status" value="1"/>
</dbReference>
<dbReference type="Gene3D" id="2.102.10.10">
    <property type="entry name" value="Rieske [2Fe-2S] iron-sulphur domain"/>
    <property type="match status" value="1"/>
</dbReference>
<dbReference type="RefSeq" id="WP_215822335.1">
    <property type="nucleotide sequence ID" value="NZ_JAGSOY010000144.1"/>
</dbReference>
<dbReference type="PROSITE" id="PS51296">
    <property type="entry name" value="RIESKE"/>
    <property type="match status" value="1"/>
</dbReference>
<dbReference type="SUPFAM" id="SSF55961">
    <property type="entry name" value="Bet v1-like"/>
    <property type="match status" value="1"/>
</dbReference>
<keyword evidence="2" id="KW-0479">Metal-binding</keyword>
<evidence type="ECO:0000256" key="4">
    <source>
        <dbReference type="ARBA" id="ARBA00023004"/>
    </source>
</evidence>
<evidence type="ECO:0000256" key="1">
    <source>
        <dbReference type="ARBA" id="ARBA00022714"/>
    </source>
</evidence>
<gene>
    <name evidence="7" type="ORF">KCG35_23735</name>
</gene>
<evidence type="ECO:0000256" key="3">
    <source>
        <dbReference type="ARBA" id="ARBA00023002"/>
    </source>
</evidence>
<keyword evidence="1" id="KW-0001">2Fe-2S</keyword>
<evidence type="ECO:0000256" key="5">
    <source>
        <dbReference type="ARBA" id="ARBA00023014"/>
    </source>
</evidence>
<keyword evidence="8" id="KW-1185">Reference proteome</keyword>
<evidence type="ECO:0000313" key="7">
    <source>
        <dbReference type="EMBL" id="MBU2714066.1"/>
    </source>
</evidence>
<dbReference type="SUPFAM" id="SSF50022">
    <property type="entry name" value="ISP domain"/>
    <property type="match status" value="1"/>
</dbReference>
<dbReference type="Gene3D" id="3.90.380.10">
    <property type="entry name" value="Naphthalene 1,2-dioxygenase Alpha Subunit, Chain A, domain 1"/>
    <property type="match status" value="1"/>
</dbReference>